<evidence type="ECO:0000313" key="5">
    <source>
        <dbReference type="RefSeq" id="XP_014667298.1"/>
    </source>
</evidence>
<reference evidence="3 4" key="1">
    <citation type="submission" date="2025-05" db="UniProtKB">
        <authorList>
            <consortium name="RefSeq"/>
        </authorList>
    </citation>
    <scope>IDENTIFICATION</scope>
</reference>
<evidence type="ECO:0000256" key="1">
    <source>
        <dbReference type="SAM" id="MobiDB-lite"/>
    </source>
</evidence>
<feature type="region of interest" description="Disordered" evidence="1">
    <location>
        <begin position="40"/>
        <end position="60"/>
    </location>
</feature>
<sequence length="227" mass="25855">MEREYVAFMVIKKFPFLADTIGTGIGSWQTAIKHRFKNLRKTKHDPQRAASVTDPKGPQIKRRKVQGVPDLLEGETEETCKEHIKTLKKEMQKTSNKSQALIKELMDITFPYKRQELMETGVLVEDFLNQYPALQFVSEMKAELARITGEKKCYQNNGRQLDSFATQVVKTGREKLHNKINPGQSKGSGSARSREKVRNRRSCRCCCADNSFERAGMSICSSKDVFG</sequence>
<dbReference type="PANTHER" id="PTHR31025">
    <property type="entry name" value="SI:CH211-196P9.1-RELATED"/>
    <property type="match status" value="1"/>
</dbReference>
<proteinExistence type="predicted"/>
<keyword evidence="2" id="KW-1185">Reference proteome</keyword>
<evidence type="ECO:0000313" key="2">
    <source>
        <dbReference type="Proteomes" id="UP000695022"/>
    </source>
</evidence>
<dbReference type="GeneID" id="106808901"/>
<feature type="compositionally biased region" description="Polar residues" evidence="1">
    <location>
        <begin position="181"/>
        <end position="191"/>
    </location>
</feature>
<name>A0ABM1E524_PRICU</name>
<accession>A0ABM1E524</accession>
<organism evidence="2 3">
    <name type="scientific">Priapulus caudatus</name>
    <name type="common">Priapulid worm</name>
    <dbReference type="NCBI Taxonomy" id="37621"/>
    <lineage>
        <taxon>Eukaryota</taxon>
        <taxon>Metazoa</taxon>
        <taxon>Ecdysozoa</taxon>
        <taxon>Scalidophora</taxon>
        <taxon>Priapulida</taxon>
        <taxon>Priapulimorpha</taxon>
        <taxon>Priapulimorphida</taxon>
        <taxon>Priapulidae</taxon>
        <taxon>Priapulus</taxon>
    </lineage>
</organism>
<dbReference type="RefSeq" id="XP_014667298.1">
    <property type="nucleotide sequence ID" value="XM_014811812.1"/>
</dbReference>
<evidence type="ECO:0000313" key="3">
    <source>
        <dbReference type="RefSeq" id="XP_014667295.1"/>
    </source>
</evidence>
<dbReference type="PANTHER" id="PTHR31025:SF9">
    <property type="entry name" value="SI:DKEY-286J15.1"/>
    <property type="match status" value="1"/>
</dbReference>
<evidence type="ECO:0000313" key="4">
    <source>
        <dbReference type="RefSeq" id="XP_014667297.1"/>
    </source>
</evidence>
<dbReference type="RefSeq" id="XP_014667297.1">
    <property type="nucleotide sequence ID" value="XM_014811811.1"/>
</dbReference>
<protein>
    <submittedName>
        <fullName evidence="3 4">Uncharacterized protein LOC106808901 isoform X2</fullName>
    </submittedName>
</protein>
<gene>
    <name evidence="3 4 5" type="primary">LOC106808901</name>
</gene>
<feature type="region of interest" description="Disordered" evidence="1">
    <location>
        <begin position="176"/>
        <end position="195"/>
    </location>
</feature>
<dbReference type="Proteomes" id="UP000695022">
    <property type="component" value="Unplaced"/>
</dbReference>
<dbReference type="RefSeq" id="XP_014667295.1">
    <property type="nucleotide sequence ID" value="XM_014811809.1"/>
</dbReference>